<reference evidence="1 2" key="1">
    <citation type="journal article" date="2020" name="ISME J.">
        <title>Uncovering the hidden diversity of litter-decomposition mechanisms in mushroom-forming fungi.</title>
        <authorList>
            <person name="Floudas D."/>
            <person name="Bentzer J."/>
            <person name="Ahren D."/>
            <person name="Johansson T."/>
            <person name="Persson P."/>
            <person name="Tunlid A."/>
        </authorList>
    </citation>
    <scope>NUCLEOTIDE SEQUENCE [LARGE SCALE GENOMIC DNA]</scope>
    <source>
        <strain evidence="1 2">CBS 406.79</strain>
    </source>
</reference>
<keyword evidence="2" id="KW-1185">Reference proteome</keyword>
<evidence type="ECO:0000313" key="1">
    <source>
        <dbReference type="EMBL" id="KAF5389581.1"/>
    </source>
</evidence>
<name>A0A8H5HU29_9AGAR</name>
<sequence>MLKSFSLFHFSMYSVPSQFLSMYKRPALLYFCPHPHLLLTMYGLKTFIAATLALALGTRLVSAEPIATDVVYHCGTTENPSCPQTKDIRVVDQLLNLMVEPAEFSLREKCPEGYTCCRSVDGGGICRMLGPGKVCMF</sequence>
<proteinExistence type="predicted"/>
<protein>
    <submittedName>
        <fullName evidence="1">Uncharacterized protein</fullName>
    </submittedName>
</protein>
<organism evidence="1 2">
    <name type="scientific">Collybiopsis confluens</name>
    <dbReference type="NCBI Taxonomy" id="2823264"/>
    <lineage>
        <taxon>Eukaryota</taxon>
        <taxon>Fungi</taxon>
        <taxon>Dikarya</taxon>
        <taxon>Basidiomycota</taxon>
        <taxon>Agaricomycotina</taxon>
        <taxon>Agaricomycetes</taxon>
        <taxon>Agaricomycetidae</taxon>
        <taxon>Agaricales</taxon>
        <taxon>Marasmiineae</taxon>
        <taxon>Omphalotaceae</taxon>
        <taxon>Collybiopsis</taxon>
    </lineage>
</organism>
<comment type="caution">
    <text evidence="1">The sequence shown here is derived from an EMBL/GenBank/DDBJ whole genome shotgun (WGS) entry which is preliminary data.</text>
</comment>
<gene>
    <name evidence="1" type="ORF">D9757_004088</name>
</gene>
<dbReference type="Proteomes" id="UP000518752">
    <property type="component" value="Unassembled WGS sequence"/>
</dbReference>
<dbReference type="AlphaFoldDB" id="A0A8H5HU29"/>
<dbReference type="EMBL" id="JAACJN010000021">
    <property type="protein sequence ID" value="KAF5389581.1"/>
    <property type="molecule type" value="Genomic_DNA"/>
</dbReference>
<evidence type="ECO:0000313" key="2">
    <source>
        <dbReference type="Proteomes" id="UP000518752"/>
    </source>
</evidence>
<accession>A0A8H5HU29</accession>